<dbReference type="SUPFAM" id="SSF109604">
    <property type="entry name" value="HD-domain/PDEase-like"/>
    <property type="match status" value="1"/>
</dbReference>
<dbReference type="InterPro" id="IPR011621">
    <property type="entry name" value="Metal-dep_PHydrolase_7TM_intra"/>
</dbReference>
<dbReference type="RefSeq" id="WP_052515536.1">
    <property type="nucleotide sequence ID" value="NZ_AZAC01000067.1"/>
</dbReference>
<dbReference type="GO" id="GO:0016787">
    <property type="term" value="F:hydrolase activity"/>
    <property type="evidence" value="ECO:0007669"/>
    <property type="project" value="UniProtKB-KW"/>
</dbReference>
<feature type="transmembrane region" description="Helical" evidence="2">
    <location>
        <begin position="68"/>
        <end position="86"/>
    </location>
</feature>
<gene>
    <name evidence="4" type="ORF">X474_25320</name>
</gene>
<evidence type="ECO:0000256" key="1">
    <source>
        <dbReference type="SAM" id="MobiDB-lite"/>
    </source>
</evidence>
<sequence>MADKGPRRLKLIKREVEPAAWLAWLKKAWSDLWDPEQGRPGLEWAVLLALGAFLSLLAAASPWSKGNFGHLVGLFFVSVLLLRVVYRTWFTRLELRTGALVAKDRIFIVLAVLLGAFLMRGYGLFAGALAGDQTEITLAALVFGAPLCAGPLLTTLFMGPRAGMVLAMVNGGLSALAWGQSESLFVYFLLTGVIAAHQVKGGATRSSLIRAGSVSSLTGMAVVTAIALLQGWFISVDYLVALLASGASGVLGGVLAAGFVPLCEITFGYITDFKLMEQSSLDQPILRELMLQAPGTYHHSLVVGSLVEAAAKEIGANHRLAKVAALYHDVGKLKKPAYFVENQFGGINRHEKLAPSMSSLILTSHVKEGVEMAKKHRLGQPIIDIMAQHHGTRVIKFFYSKAVECRKSAGQNPPDPEAFCYPGPKPQTREAGLVMLADTVEAAARALDNPTPSRLQGLVQTQVNTVFAEGQLDECELTLKDLHKIAKSFYTILNGIFHQRLEYPQVQEKGKKSHADTDKQPAAGAADSRTGSKEQTATGLRRLGMH</sequence>
<feature type="compositionally biased region" description="Basic and acidic residues" evidence="1">
    <location>
        <begin position="508"/>
        <end position="519"/>
    </location>
</feature>
<evidence type="ECO:0000259" key="3">
    <source>
        <dbReference type="SMART" id="SM00471"/>
    </source>
</evidence>
<feature type="transmembrane region" description="Helical" evidence="2">
    <location>
        <begin position="240"/>
        <end position="270"/>
    </location>
</feature>
<dbReference type="PANTHER" id="PTHR36442">
    <property type="entry name" value="CYCLIC-DI-AMP PHOSPHODIESTERASE PGPH"/>
    <property type="match status" value="1"/>
</dbReference>
<dbReference type="Proteomes" id="UP000032233">
    <property type="component" value="Unassembled WGS sequence"/>
</dbReference>
<name>A0A0D2IYI8_9BACT</name>
<proteinExistence type="predicted"/>
<dbReference type="InterPro" id="IPR003607">
    <property type="entry name" value="HD/PDEase_dom"/>
</dbReference>
<keyword evidence="4" id="KW-0378">Hydrolase</keyword>
<dbReference type="Gene3D" id="1.10.3210.10">
    <property type="entry name" value="Hypothetical protein af1432"/>
    <property type="match status" value="1"/>
</dbReference>
<dbReference type="PANTHER" id="PTHR36442:SF1">
    <property type="entry name" value="CYCLIC-DI-AMP PHOSPHODIESTERASE PGPH"/>
    <property type="match status" value="1"/>
</dbReference>
<evidence type="ECO:0000313" key="5">
    <source>
        <dbReference type="Proteomes" id="UP000032233"/>
    </source>
</evidence>
<keyword evidence="2" id="KW-0472">Membrane</keyword>
<feature type="transmembrane region" description="Helical" evidence="2">
    <location>
        <begin position="44"/>
        <end position="62"/>
    </location>
</feature>
<accession>A0A0D2IYI8</accession>
<protein>
    <submittedName>
        <fullName evidence="4">HD family phosphohydrolase</fullName>
    </submittedName>
</protein>
<dbReference type="NCBIfam" id="TIGR00277">
    <property type="entry name" value="HDIG"/>
    <property type="match status" value="1"/>
</dbReference>
<keyword evidence="5" id="KW-1185">Reference proteome</keyword>
<dbReference type="AlphaFoldDB" id="A0A0D2IYI8"/>
<dbReference type="InterPro" id="IPR006675">
    <property type="entry name" value="HDIG_dom"/>
</dbReference>
<feature type="transmembrane region" description="Helical" evidence="2">
    <location>
        <begin position="136"/>
        <end position="157"/>
    </location>
</feature>
<comment type="caution">
    <text evidence="4">The sequence shown here is derived from an EMBL/GenBank/DDBJ whole genome shotgun (WGS) entry which is preliminary data.</text>
</comment>
<dbReference type="STRING" id="1429043.X474_25320"/>
<dbReference type="InterPro" id="IPR052722">
    <property type="entry name" value="PgpH_phosphodiesterase"/>
</dbReference>
<evidence type="ECO:0000313" key="4">
    <source>
        <dbReference type="EMBL" id="KIX11074.1"/>
    </source>
</evidence>
<feature type="domain" description="HD/PDEase" evidence="3">
    <location>
        <begin position="292"/>
        <end position="452"/>
    </location>
</feature>
<organism evidence="4 5">
    <name type="scientific">Dethiosulfatarculus sandiegensis</name>
    <dbReference type="NCBI Taxonomy" id="1429043"/>
    <lineage>
        <taxon>Bacteria</taxon>
        <taxon>Pseudomonadati</taxon>
        <taxon>Thermodesulfobacteriota</taxon>
        <taxon>Desulfarculia</taxon>
        <taxon>Desulfarculales</taxon>
        <taxon>Desulfarculaceae</taxon>
        <taxon>Dethiosulfatarculus</taxon>
    </lineage>
</organism>
<evidence type="ECO:0000256" key="2">
    <source>
        <dbReference type="SAM" id="Phobius"/>
    </source>
</evidence>
<feature type="region of interest" description="Disordered" evidence="1">
    <location>
        <begin position="507"/>
        <end position="546"/>
    </location>
</feature>
<dbReference type="SMART" id="SM00471">
    <property type="entry name" value="HDc"/>
    <property type="match status" value="1"/>
</dbReference>
<dbReference type="InterPro" id="IPR006674">
    <property type="entry name" value="HD_domain"/>
</dbReference>
<dbReference type="CDD" id="cd00077">
    <property type="entry name" value="HDc"/>
    <property type="match status" value="1"/>
</dbReference>
<keyword evidence="2" id="KW-1133">Transmembrane helix</keyword>
<dbReference type="Pfam" id="PF07698">
    <property type="entry name" value="7TM-7TMR_HD"/>
    <property type="match status" value="1"/>
</dbReference>
<dbReference type="InParanoid" id="A0A0D2IYI8"/>
<dbReference type="Pfam" id="PF01966">
    <property type="entry name" value="HD"/>
    <property type="match status" value="1"/>
</dbReference>
<dbReference type="PATRIC" id="fig|1429043.3.peg.5351"/>
<keyword evidence="2" id="KW-0812">Transmembrane</keyword>
<feature type="transmembrane region" description="Helical" evidence="2">
    <location>
        <begin position="106"/>
        <end position="130"/>
    </location>
</feature>
<feature type="transmembrane region" description="Helical" evidence="2">
    <location>
        <begin position="214"/>
        <end position="234"/>
    </location>
</feature>
<dbReference type="EMBL" id="AZAC01000067">
    <property type="protein sequence ID" value="KIX11074.1"/>
    <property type="molecule type" value="Genomic_DNA"/>
</dbReference>
<reference evidence="4 5" key="1">
    <citation type="submission" date="2013-11" db="EMBL/GenBank/DDBJ databases">
        <title>Metagenomic analysis of a methanogenic consortium involved in long chain n-alkane degradation.</title>
        <authorList>
            <person name="Davidova I.A."/>
            <person name="Callaghan A.V."/>
            <person name="Wawrik B."/>
            <person name="Pruitt S."/>
            <person name="Marks C."/>
            <person name="Duncan K.E."/>
            <person name="Suflita J.M."/>
        </authorList>
    </citation>
    <scope>NUCLEOTIDE SEQUENCE [LARGE SCALE GENOMIC DNA]</scope>
    <source>
        <strain evidence="4 5">SPR</strain>
    </source>
</reference>